<feature type="region of interest" description="Disordered" evidence="5">
    <location>
        <begin position="159"/>
        <end position="187"/>
    </location>
</feature>
<dbReference type="InterPro" id="IPR005653">
    <property type="entry name" value="OstA-like_N"/>
</dbReference>
<dbReference type="GO" id="GO:0030288">
    <property type="term" value="C:outer membrane-bounded periplasmic space"/>
    <property type="evidence" value="ECO:0007669"/>
    <property type="project" value="TreeGrafter"/>
</dbReference>
<dbReference type="HAMAP" id="MF_01914">
    <property type="entry name" value="LPS_assembly_LptA"/>
    <property type="match status" value="1"/>
</dbReference>
<dbReference type="STRING" id="1760988.SAMN02949497_3567"/>
<evidence type="ECO:0000256" key="1">
    <source>
        <dbReference type="ARBA" id="ARBA00022448"/>
    </source>
</evidence>
<gene>
    <name evidence="4" type="primary">lptA</name>
    <name evidence="7" type="ORF">SAMN02949497_3567</name>
</gene>
<dbReference type="RefSeq" id="WP_085215026.1">
    <property type="nucleotide sequence ID" value="NZ_FXAM01000001.1"/>
</dbReference>
<evidence type="ECO:0000313" key="8">
    <source>
        <dbReference type="Proteomes" id="UP000192923"/>
    </source>
</evidence>
<comment type="subcellular location">
    <subcellularLocation>
        <location evidence="4">Periplasm</location>
    </subcellularLocation>
</comment>
<dbReference type="GO" id="GO:0043165">
    <property type="term" value="P:Gram-negative-bacterium-type cell outer membrane assembly"/>
    <property type="evidence" value="ECO:0007669"/>
    <property type="project" value="UniProtKB-UniRule"/>
</dbReference>
<evidence type="ECO:0000313" key="7">
    <source>
        <dbReference type="EMBL" id="SMF96182.1"/>
    </source>
</evidence>
<evidence type="ECO:0000259" key="6">
    <source>
        <dbReference type="Pfam" id="PF03968"/>
    </source>
</evidence>
<name>A0A1Y6D6M3_9GAMM</name>
<dbReference type="Pfam" id="PF03968">
    <property type="entry name" value="LptD_N"/>
    <property type="match status" value="1"/>
</dbReference>
<dbReference type="NCBIfam" id="TIGR03002">
    <property type="entry name" value="outer_YhbN_LptA"/>
    <property type="match status" value="1"/>
</dbReference>
<feature type="chain" id="PRO_5013412524" description="Lipopolysaccharide export system protein LptA" evidence="4">
    <location>
        <begin position="30"/>
        <end position="187"/>
    </location>
</feature>
<evidence type="ECO:0000256" key="2">
    <source>
        <dbReference type="ARBA" id="ARBA00022729"/>
    </source>
</evidence>
<protein>
    <recommendedName>
        <fullName evidence="4">Lipopolysaccharide export system protein LptA</fullName>
    </recommendedName>
</protein>
<dbReference type="Proteomes" id="UP000192923">
    <property type="component" value="Unassembled WGS sequence"/>
</dbReference>
<keyword evidence="8" id="KW-1185">Reference proteome</keyword>
<keyword evidence="1 4" id="KW-0813">Transport</keyword>
<comment type="similarity">
    <text evidence="4">Belongs to the LptA family.</text>
</comment>
<evidence type="ECO:0000256" key="5">
    <source>
        <dbReference type="SAM" id="MobiDB-lite"/>
    </source>
</evidence>
<feature type="signal peptide" evidence="4">
    <location>
        <begin position="1"/>
        <end position="29"/>
    </location>
</feature>
<sequence length="187" mass="20498" precursor="true">MNKIKQGGNPKLSGLALLGLLAAAQPVPALDSDSKQPMYIESDTATYDEKKGETIYVGNVKATQGSLEVYGDKMTVYQKDNKTDKIIILGRPARLKQRPEGGDQDMHGTGQRADYFPETGILILYDKAVTWEGEDINISEHVVRSDRIEYDTRNSLYKAGNASTGSKRVHVTIQPKKEAEDSASPAP</sequence>
<feature type="domain" description="Organic solvent tolerance-like N-terminal" evidence="6">
    <location>
        <begin position="39"/>
        <end position="153"/>
    </location>
</feature>
<evidence type="ECO:0000256" key="3">
    <source>
        <dbReference type="ARBA" id="ARBA00022764"/>
    </source>
</evidence>
<dbReference type="PANTHER" id="PTHR36504">
    <property type="entry name" value="LIPOPOLYSACCHARIDE EXPORT SYSTEM PROTEIN LPTA"/>
    <property type="match status" value="1"/>
</dbReference>
<dbReference type="GO" id="GO:0015920">
    <property type="term" value="P:lipopolysaccharide transport"/>
    <property type="evidence" value="ECO:0007669"/>
    <property type="project" value="UniProtKB-UniRule"/>
</dbReference>
<dbReference type="InterPro" id="IPR014340">
    <property type="entry name" value="LptA"/>
</dbReference>
<organism evidence="7 8">
    <name type="scientific">Methylomagnum ishizawai</name>
    <dbReference type="NCBI Taxonomy" id="1760988"/>
    <lineage>
        <taxon>Bacteria</taxon>
        <taxon>Pseudomonadati</taxon>
        <taxon>Pseudomonadota</taxon>
        <taxon>Gammaproteobacteria</taxon>
        <taxon>Methylococcales</taxon>
        <taxon>Methylococcaceae</taxon>
        <taxon>Methylomagnum</taxon>
    </lineage>
</organism>
<comment type="subunit">
    <text evidence="4">Component of the lipopolysaccharide transport and assembly complex.</text>
</comment>
<evidence type="ECO:0000256" key="4">
    <source>
        <dbReference type="HAMAP-Rule" id="MF_01914"/>
    </source>
</evidence>
<dbReference type="EMBL" id="FXAM01000001">
    <property type="protein sequence ID" value="SMF96182.1"/>
    <property type="molecule type" value="Genomic_DNA"/>
</dbReference>
<dbReference type="AlphaFoldDB" id="A0A1Y6D6M3"/>
<dbReference type="OrthoDB" id="9795964at2"/>
<dbReference type="InterPro" id="IPR052037">
    <property type="entry name" value="LPS_export_LptA"/>
</dbReference>
<dbReference type="Gene3D" id="2.60.450.10">
    <property type="entry name" value="Lipopolysaccharide (LPS) transport protein A like domain"/>
    <property type="match status" value="1"/>
</dbReference>
<accession>A0A1Y6D6M3</accession>
<dbReference type="GO" id="GO:0017089">
    <property type="term" value="F:glycolipid transfer activity"/>
    <property type="evidence" value="ECO:0007669"/>
    <property type="project" value="TreeGrafter"/>
</dbReference>
<reference evidence="7 8" key="1">
    <citation type="submission" date="2016-12" db="EMBL/GenBank/DDBJ databases">
        <authorList>
            <person name="Song W.-J."/>
            <person name="Kurnit D.M."/>
        </authorList>
    </citation>
    <scope>NUCLEOTIDE SEQUENCE [LARGE SCALE GENOMIC DNA]</scope>
    <source>
        <strain evidence="7 8">175</strain>
    </source>
</reference>
<dbReference type="GO" id="GO:0009279">
    <property type="term" value="C:cell outer membrane"/>
    <property type="evidence" value="ECO:0007669"/>
    <property type="project" value="TreeGrafter"/>
</dbReference>
<dbReference type="PANTHER" id="PTHR36504:SF1">
    <property type="entry name" value="LIPOPOLYSACCHARIDE EXPORT SYSTEM PROTEIN LPTA"/>
    <property type="match status" value="1"/>
</dbReference>
<comment type="function">
    <text evidence="4">Involved in the assembly of lipopolysaccharide (LPS). Required for the translocation of LPS from the inner membrane to the outer membrane. May form a bridge between the inner membrane and the outer membrane, via interactions with LptC and LptD, thereby facilitating LPS transfer across the periplasm.</text>
</comment>
<proteinExistence type="inferred from homology"/>
<dbReference type="GO" id="GO:0001530">
    <property type="term" value="F:lipopolysaccharide binding"/>
    <property type="evidence" value="ECO:0007669"/>
    <property type="project" value="InterPro"/>
</dbReference>
<keyword evidence="2 4" id="KW-0732">Signal</keyword>
<keyword evidence="3 4" id="KW-0574">Periplasm</keyword>